<dbReference type="AlphaFoldDB" id="A0A087UGV6"/>
<proteinExistence type="predicted"/>
<dbReference type="Proteomes" id="UP000054359">
    <property type="component" value="Unassembled WGS sequence"/>
</dbReference>
<accession>A0A087UGV6</accession>
<protein>
    <recommendedName>
        <fullName evidence="1">DDE-1 domain-containing protein</fullName>
    </recommendedName>
</protein>
<keyword evidence="3" id="KW-1185">Reference proteome</keyword>
<dbReference type="OrthoDB" id="7958076at2759"/>
<sequence length="121" mass="14157">MTQVLMNDWCENYFIPNIRIRNIRIRLVYLMTQKLSYLSCCCSAHTLLKVLVKDNVSVLLFPPNCTSIIQPMDIEIMRALKCKYKVAFLISMLNFLNNGKTIHEFLKYFSIKSALRSITRS</sequence>
<evidence type="ECO:0000313" key="3">
    <source>
        <dbReference type="Proteomes" id="UP000054359"/>
    </source>
</evidence>
<organism evidence="2 3">
    <name type="scientific">Stegodyphus mimosarum</name>
    <name type="common">African social velvet spider</name>
    <dbReference type="NCBI Taxonomy" id="407821"/>
    <lineage>
        <taxon>Eukaryota</taxon>
        <taxon>Metazoa</taxon>
        <taxon>Ecdysozoa</taxon>
        <taxon>Arthropoda</taxon>
        <taxon>Chelicerata</taxon>
        <taxon>Arachnida</taxon>
        <taxon>Araneae</taxon>
        <taxon>Araneomorphae</taxon>
        <taxon>Entelegynae</taxon>
        <taxon>Eresoidea</taxon>
        <taxon>Eresidae</taxon>
        <taxon>Stegodyphus</taxon>
    </lineage>
</organism>
<dbReference type="InterPro" id="IPR004875">
    <property type="entry name" value="DDE_SF_endonuclease_dom"/>
</dbReference>
<gene>
    <name evidence="2" type="ORF">X975_22260</name>
</gene>
<reference evidence="2 3" key="1">
    <citation type="submission" date="2013-11" db="EMBL/GenBank/DDBJ databases">
        <title>Genome sequencing of Stegodyphus mimosarum.</title>
        <authorList>
            <person name="Bechsgaard J."/>
        </authorList>
    </citation>
    <scope>NUCLEOTIDE SEQUENCE [LARGE SCALE GENOMIC DNA]</scope>
</reference>
<feature type="non-terminal residue" evidence="2">
    <location>
        <position position="121"/>
    </location>
</feature>
<evidence type="ECO:0000259" key="1">
    <source>
        <dbReference type="Pfam" id="PF03184"/>
    </source>
</evidence>
<dbReference type="EMBL" id="KK119736">
    <property type="protein sequence ID" value="KFM76595.1"/>
    <property type="molecule type" value="Genomic_DNA"/>
</dbReference>
<name>A0A087UGV6_STEMI</name>
<dbReference type="GO" id="GO:0003676">
    <property type="term" value="F:nucleic acid binding"/>
    <property type="evidence" value="ECO:0007669"/>
    <property type="project" value="InterPro"/>
</dbReference>
<feature type="domain" description="DDE-1" evidence="1">
    <location>
        <begin position="1"/>
        <end position="120"/>
    </location>
</feature>
<dbReference type="Pfam" id="PF03184">
    <property type="entry name" value="DDE_1"/>
    <property type="match status" value="1"/>
</dbReference>
<evidence type="ECO:0000313" key="2">
    <source>
        <dbReference type="EMBL" id="KFM76595.1"/>
    </source>
</evidence>